<feature type="region of interest" description="Disordered" evidence="1">
    <location>
        <begin position="1"/>
        <end position="22"/>
    </location>
</feature>
<protein>
    <submittedName>
        <fullName evidence="3">Uncharacterized protein</fullName>
    </submittedName>
</protein>
<evidence type="ECO:0000256" key="2">
    <source>
        <dbReference type="SAM" id="Phobius"/>
    </source>
</evidence>
<feature type="transmembrane region" description="Helical" evidence="2">
    <location>
        <begin position="25"/>
        <end position="47"/>
    </location>
</feature>
<accession>A0A917X333</accession>
<evidence type="ECO:0000256" key="1">
    <source>
        <dbReference type="SAM" id="MobiDB-lite"/>
    </source>
</evidence>
<keyword evidence="4" id="KW-1185">Reference proteome</keyword>
<gene>
    <name evidence="3" type="ORF">GCM10011608_50280</name>
</gene>
<dbReference type="Proteomes" id="UP000608890">
    <property type="component" value="Unassembled WGS sequence"/>
</dbReference>
<reference evidence="3" key="2">
    <citation type="submission" date="2020-09" db="EMBL/GenBank/DDBJ databases">
        <authorList>
            <person name="Sun Q."/>
            <person name="Zhou Y."/>
        </authorList>
    </citation>
    <scope>NUCLEOTIDE SEQUENCE</scope>
    <source>
        <strain evidence="3">CGMCC 4.7312</strain>
    </source>
</reference>
<keyword evidence="2" id="KW-0812">Transmembrane</keyword>
<evidence type="ECO:0000313" key="3">
    <source>
        <dbReference type="EMBL" id="GGM59152.1"/>
    </source>
</evidence>
<keyword evidence="2" id="KW-0472">Membrane</keyword>
<keyword evidence="2" id="KW-1133">Transmembrane helix</keyword>
<proteinExistence type="predicted"/>
<dbReference type="EMBL" id="BMNB01000031">
    <property type="protein sequence ID" value="GGM59152.1"/>
    <property type="molecule type" value="Genomic_DNA"/>
</dbReference>
<name>A0A917X333_9ACTN</name>
<organism evidence="3 4">
    <name type="scientific">Micromonospora sonchi</name>
    <dbReference type="NCBI Taxonomy" id="1763543"/>
    <lineage>
        <taxon>Bacteria</taxon>
        <taxon>Bacillati</taxon>
        <taxon>Actinomycetota</taxon>
        <taxon>Actinomycetes</taxon>
        <taxon>Micromonosporales</taxon>
        <taxon>Micromonosporaceae</taxon>
        <taxon>Micromonospora</taxon>
    </lineage>
</organism>
<dbReference type="AlphaFoldDB" id="A0A917X333"/>
<evidence type="ECO:0000313" key="4">
    <source>
        <dbReference type="Proteomes" id="UP000608890"/>
    </source>
</evidence>
<reference evidence="3" key="1">
    <citation type="journal article" date="2014" name="Int. J. Syst. Evol. Microbiol.">
        <title>Complete genome sequence of Corynebacterium casei LMG S-19264T (=DSM 44701T), isolated from a smear-ripened cheese.</title>
        <authorList>
            <consortium name="US DOE Joint Genome Institute (JGI-PGF)"/>
            <person name="Walter F."/>
            <person name="Albersmeier A."/>
            <person name="Kalinowski J."/>
            <person name="Ruckert C."/>
        </authorList>
    </citation>
    <scope>NUCLEOTIDE SEQUENCE</scope>
    <source>
        <strain evidence="3">CGMCC 4.7312</strain>
    </source>
</reference>
<sequence>MSRRTGRPSHLSTSPARPGRPPARAVAVGIVAALVVGLLGGLVGYAVGRPSATESSVAKLHEADLRRDAQQIVELTDMARRTGEELGPILLAVRQEPAAGRAPEAAQVGQWQDVMRRLTAQFADPPSGMTATNVARGGLRSAVELAAVAVETVALAVAAPADRQPELLTLATRQAALAVTTWSVAATQLDQINIDAGNGHQHVHLDSDGAEGALTADGAAEGAGG</sequence>
<comment type="caution">
    <text evidence="3">The sequence shown here is derived from an EMBL/GenBank/DDBJ whole genome shotgun (WGS) entry which is preliminary data.</text>
</comment>
<dbReference type="RefSeq" id="WP_189048571.1">
    <property type="nucleotide sequence ID" value="NZ_BMNB01000031.1"/>
</dbReference>